<comment type="caution">
    <text evidence="2">The sequence shown here is derived from an EMBL/GenBank/DDBJ whole genome shotgun (WGS) entry which is preliminary data.</text>
</comment>
<evidence type="ECO:0000313" key="2">
    <source>
        <dbReference type="EMBL" id="GLS74628.1"/>
    </source>
</evidence>
<feature type="transmembrane region" description="Helical" evidence="1">
    <location>
        <begin position="7"/>
        <end position="25"/>
    </location>
</feature>
<evidence type="ECO:0000256" key="1">
    <source>
        <dbReference type="SAM" id="Phobius"/>
    </source>
</evidence>
<feature type="transmembrane region" description="Helical" evidence="1">
    <location>
        <begin position="68"/>
        <end position="89"/>
    </location>
</feature>
<dbReference type="AlphaFoldDB" id="A0AA37TUJ9"/>
<proteinExistence type="predicted"/>
<keyword evidence="3" id="KW-1185">Reference proteome</keyword>
<dbReference type="EMBL" id="BSPL01000053">
    <property type="protein sequence ID" value="GLS74628.1"/>
    <property type="molecule type" value="Genomic_DNA"/>
</dbReference>
<name>A0AA37TUJ9_9HYPH</name>
<keyword evidence="1" id="KW-0812">Transmembrane</keyword>
<gene>
    <name evidence="2" type="ORF">GCM10007890_66460</name>
</gene>
<reference evidence="3" key="1">
    <citation type="journal article" date="2019" name="Int. J. Syst. Evol. Microbiol.">
        <title>The Global Catalogue of Microorganisms (GCM) 10K type strain sequencing project: providing services to taxonomists for standard genome sequencing and annotation.</title>
        <authorList>
            <consortium name="The Broad Institute Genomics Platform"/>
            <consortium name="The Broad Institute Genome Sequencing Center for Infectious Disease"/>
            <person name="Wu L."/>
            <person name="Ma J."/>
        </authorList>
    </citation>
    <scope>NUCLEOTIDE SEQUENCE [LARGE SCALE GENOMIC DNA]</scope>
    <source>
        <strain evidence="3">NBRC 103632</strain>
    </source>
</reference>
<keyword evidence="1" id="KW-0472">Membrane</keyword>
<protein>
    <submittedName>
        <fullName evidence="2">Uncharacterized protein</fullName>
    </submittedName>
</protein>
<sequence length="90" mass="9254">MTLKDTCTYIAAAAGLASGVLWVVASRVGVENPRDPPVEGPTADGAITVRSGRHHLLLSPTLRLQSIWNSRAAIAAAVAAIAQAVSVLLP</sequence>
<dbReference type="Proteomes" id="UP001157440">
    <property type="component" value="Unassembled WGS sequence"/>
</dbReference>
<evidence type="ECO:0000313" key="3">
    <source>
        <dbReference type="Proteomes" id="UP001157440"/>
    </source>
</evidence>
<keyword evidence="1" id="KW-1133">Transmembrane helix</keyword>
<accession>A0AA37TUJ9</accession>
<organism evidence="2 3">
    <name type="scientific">Methylobacterium tardum</name>
    <dbReference type="NCBI Taxonomy" id="374432"/>
    <lineage>
        <taxon>Bacteria</taxon>
        <taxon>Pseudomonadati</taxon>
        <taxon>Pseudomonadota</taxon>
        <taxon>Alphaproteobacteria</taxon>
        <taxon>Hyphomicrobiales</taxon>
        <taxon>Methylobacteriaceae</taxon>
        <taxon>Methylobacterium</taxon>
    </lineage>
</organism>